<keyword evidence="3" id="KW-1133">Transmembrane helix</keyword>
<dbReference type="AlphaFoldDB" id="A0A3A6R3S4"/>
<dbReference type="PROSITE" id="PS50887">
    <property type="entry name" value="GGDEF"/>
    <property type="match status" value="1"/>
</dbReference>
<dbReference type="InterPro" id="IPR050469">
    <property type="entry name" value="Diguanylate_Cyclase"/>
</dbReference>
<reference evidence="5 6" key="1">
    <citation type="submission" date="2018-08" db="EMBL/GenBank/DDBJ databases">
        <title>Vibrio isolated from the Eastern China Marginal Seas.</title>
        <authorList>
            <person name="Li Y."/>
        </authorList>
    </citation>
    <scope>NUCLEOTIDE SEQUENCE [LARGE SCALE GENOMIC DNA]</scope>
    <source>
        <strain evidence="5 6">BEI233</strain>
    </source>
</reference>
<organism evidence="5 6">
    <name type="scientific">Vibrio sinensis</name>
    <dbReference type="NCBI Taxonomy" id="2302434"/>
    <lineage>
        <taxon>Bacteria</taxon>
        <taxon>Pseudomonadati</taxon>
        <taxon>Pseudomonadota</taxon>
        <taxon>Gammaproteobacteria</taxon>
        <taxon>Vibrionales</taxon>
        <taxon>Vibrionaceae</taxon>
        <taxon>Vibrio</taxon>
    </lineage>
</organism>
<dbReference type="InterPro" id="IPR029787">
    <property type="entry name" value="Nucleotide_cyclase"/>
</dbReference>
<feature type="domain" description="GGDEF" evidence="4">
    <location>
        <begin position="308"/>
        <end position="437"/>
    </location>
</feature>
<comment type="catalytic activity">
    <reaction evidence="2">
        <text>2 GTP = 3',3'-c-di-GMP + 2 diphosphate</text>
        <dbReference type="Rhea" id="RHEA:24898"/>
        <dbReference type="ChEBI" id="CHEBI:33019"/>
        <dbReference type="ChEBI" id="CHEBI:37565"/>
        <dbReference type="ChEBI" id="CHEBI:58805"/>
        <dbReference type="EC" id="2.7.7.65"/>
    </reaction>
</comment>
<keyword evidence="3" id="KW-0472">Membrane</keyword>
<dbReference type="GO" id="GO:0052621">
    <property type="term" value="F:diguanylate cyclase activity"/>
    <property type="evidence" value="ECO:0007669"/>
    <property type="project" value="UniProtKB-EC"/>
</dbReference>
<dbReference type="PANTHER" id="PTHR45138:SF9">
    <property type="entry name" value="DIGUANYLATE CYCLASE DGCM-RELATED"/>
    <property type="match status" value="1"/>
</dbReference>
<proteinExistence type="predicted"/>
<dbReference type="EC" id="2.7.7.65" evidence="1"/>
<dbReference type="PANTHER" id="PTHR45138">
    <property type="entry name" value="REGULATORY COMPONENTS OF SENSORY TRANSDUCTION SYSTEM"/>
    <property type="match status" value="1"/>
</dbReference>
<gene>
    <name evidence="5" type="ORF">DZ860_02520</name>
</gene>
<sequence length="444" mass="51334">MINNSKKLDLLIITMFALLLTLVIIRSKYEDVNNELIQNFRYLSDSIYRYQINTMNSISIESDKYHDMIVLNTPGEPGGVKEVKDVEKELHYLKSTLENNLVVSDSLWTVANVFPKYMFVTPFRAEYVEHVNDNINNDGLGYFNYLLNSDGVESELNFDTTIYETISVFGPYQEITKENIFTITFPLYIDRQVKSIIIIDVKSDFISVFLDRYNFKNFSFFKLSENKSEIGRFVFNTLAMQNINSGYKSIIDISSLYIILVFTFFFILFLCVSYIISNVNSYVRNNSIDQLTGMYKRDKYKLSENSRRVNCMAIVDIDFFKKINDSFGHAKGDDVITEVCARITKVIGPSDVAIRWGGEEFVIIYNNVLDVIEFTSNLEELLFSVNREYIVELPVTVSIGGVFSKEKLAFTEAFIHADKALYDSKNSGRNRKTIIKYGFDNYKD</sequence>
<dbReference type="Gene3D" id="3.30.70.270">
    <property type="match status" value="1"/>
</dbReference>
<evidence type="ECO:0000256" key="1">
    <source>
        <dbReference type="ARBA" id="ARBA00012528"/>
    </source>
</evidence>
<dbReference type="SUPFAM" id="SSF55073">
    <property type="entry name" value="Nucleotide cyclase"/>
    <property type="match status" value="1"/>
</dbReference>
<evidence type="ECO:0000256" key="3">
    <source>
        <dbReference type="SAM" id="Phobius"/>
    </source>
</evidence>
<evidence type="ECO:0000313" key="5">
    <source>
        <dbReference type="EMBL" id="RJX75569.1"/>
    </source>
</evidence>
<dbReference type="GO" id="GO:1902201">
    <property type="term" value="P:negative regulation of bacterial-type flagellum-dependent cell motility"/>
    <property type="evidence" value="ECO:0007669"/>
    <property type="project" value="TreeGrafter"/>
</dbReference>
<dbReference type="SMART" id="SM00267">
    <property type="entry name" value="GGDEF"/>
    <property type="match status" value="1"/>
</dbReference>
<dbReference type="NCBIfam" id="TIGR00254">
    <property type="entry name" value="GGDEF"/>
    <property type="match status" value="1"/>
</dbReference>
<dbReference type="EMBL" id="QVMU01000001">
    <property type="protein sequence ID" value="RJX75569.1"/>
    <property type="molecule type" value="Genomic_DNA"/>
</dbReference>
<evidence type="ECO:0000313" key="6">
    <source>
        <dbReference type="Proteomes" id="UP000273252"/>
    </source>
</evidence>
<dbReference type="CDD" id="cd01949">
    <property type="entry name" value="GGDEF"/>
    <property type="match status" value="1"/>
</dbReference>
<dbReference type="InterPro" id="IPR043128">
    <property type="entry name" value="Rev_trsase/Diguanyl_cyclase"/>
</dbReference>
<dbReference type="RefSeq" id="WP_120029325.1">
    <property type="nucleotide sequence ID" value="NZ_QVMU01000001.1"/>
</dbReference>
<keyword evidence="3" id="KW-0812">Transmembrane</keyword>
<comment type="caution">
    <text evidence="5">The sequence shown here is derived from an EMBL/GenBank/DDBJ whole genome shotgun (WGS) entry which is preliminary data.</text>
</comment>
<dbReference type="Proteomes" id="UP000273252">
    <property type="component" value="Unassembled WGS sequence"/>
</dbReference>
<feature type="transmembrane region" description="Helical" evidence="3">
    <location>
        <begin position="256"/>
        <end position="276"/>
    </location>
</feature>
<dbReference type="OrthoDB" id="5856305at2"/>
<dbReference type="GO" id="GO:0043709">
    <property type="term" value="P:cell adhesion involved in single-species biofilm formation"/>
    <property type="evidence" value="ECO:0007669"/>
    <property type="project" value="TreeGrafter"/>
</dbReference>
<name>A0A3A6R3S4_9VIBR</name>
<accession>A0A3A6R3S4</accession>
<dbReference type="InterPro" id="IPR000160">
    <property type="entry name" value="GGDEF_dom"/>
</dbReference>
<protein>
    <recommendedName>
        <fullName evidence="1">diguanylate cyclase</fullName>
        <ecNumber evidence="1">2.7.7.65</ecNumber>
    </recommendedName>
</protein>
<evidence type="ECO:0000259" key="4">
    <source>
        <dbReference type="PROSITE" id="PS50887"/>
    </source>
</evidence>
<keyword evidence="6" id="KW-1185">Reference proteome</keyword>
<evidence type="ECO:0000256" key="2">
    <source>
        <dbReference type="ARBA" id="ARBA00034247"/>
    </source>
</evidence>
<dbReference type="Pfam" id="PF00990">
    <property type="entry name" value="GGDEF"/>
    <property type="match status" value="1"/>
</dbReference>
<dbReference type="GO" id="GO:0005886">
    <property type="term" value="C:plasma membrane"/>
    <property type="evidence" value="ECO:0007669"/>
    <property type="project" value="TreeGrafter"/>
</dbReference>